<accession>A0A4P7BGB2</accession>
<dbReference type="EMBL" id="CP038026">
    <property type="protein sequence ID" value="QBQ37310.1"/>
    <property type="molecule type" value="Genomic_DNA"/>
</dbReference>
<dbReference type="EMBL" id="BMWW01000017">
    <property type="protein sequence ID" value="GGZ11201.1"/>
    <property type="molecule type" value="Genomic_DNA"/>
</dbReference>
<reference evidence="2 3" key="2">
    <citation type="submission" date="2019-03" db="EMBL/GenBank/DDBJ databases">
        <title>Draft Genome Sequences of Six Type Strains of the Genus Massilia.</title>
        <authorList>
            <person name="Miess H."/>
            <person name="Frediansyhah A."/>
            <person name="Gross H."/>
        </authorList>
    </citation>
    <scope>NUCLEOTIDE SEQUENCE [LARGE SCALE GENOMIC DNA]</scope>
    <source>
        <strain evidence="2 3">DSM 17505</strain>
    </source>
</reference>
<evidence type="ECO:0000313" key="4">
    <source>
        <dbReference type="Proteomes" id="UP000619512"/>
    </source>
</evidence>
<dbReference type="SUPFAM" id="SSF48371">
    <property type="entry name" value="ARM repeat"/>
    <property type="match status" value="1"/>
</dbReference>
<evidence type="ECO:0000313" key="3">
    <source>
        <dbReference type="Proteomes" id="UP000294359"/>
    </source>
</evidence>
<keyword evidence="3" id="KW-1185">Reference proteome</keyword>
<evidence type="ECO:0000313" key="2">
    <source>
        <dbReference type="EMBL" id="QBQ37310.1"/>
    </source>
</evidence>
<dbReference type="OrthoDB" id="435394at2"/>
<dbReference type="AlphaFoldDB" id="A0A4P7BGB2"/>
<organism evidence="1 4">
    <name type="scientific">Pseudoduganella plicata</name>
    <dbReference type="NCBI Taxonomy" id="321984"/>
    <lineage>
        <taxon>Bacteria</taxon>
        <taxon>Pseudomonadati</taxon>
        <taxon>Pseudomonadota</taxon>
        <taxon>Betaproteobacteria</taxon>
        <taxon>Burkholderiales</taxon>
        <taxon>Oxalobacteraceae</taxon>
        <taxon>Telluria group</taxon>
        <taxon>Pseudoduganella</taxon>
    </lineage>
</organism>
<proteinExistence type="predicted"/>
<dbReference type="RefSeq" id="WP_134385678.1">
    <property type="nucleotide sequence ID" value="NZ_BMWW01000017.1"/>
</dbReference>
<dbReference type="Proteomes" id="UP000619512">
    <property type="component" value="Unassembled WGS sequence"/>
</dbReference>
<evidence type="ECO:0008006" key="5">
    <source>
        <dbReference type="Google" id="ProtNLM"/>
    </source>
</evidence>
<name>A0A4P7BGB2_9BURK</name>
<dbReference type="InterPro" id="IPR016024">
    <property type="entry name" value="ARM-type_fold"/>
</dbReference>
<dbReference type="Proteomes" id="UP000294359">
    <property type="component" value="Chromosome"/>
</dbReference>
<gene>
    <name evidence="2" type="ORF">E1742_14855</name>
    <name evidence="1" type="ORF">GCM10007388_50750</name>
</gene>
<sequence length="1014" mass="112884">MKLIRKTGLLRRQKDGAVHCEIELCESTPGRYLVNVRQGRIAADWRESALTAQPVDLDAATRLFERAVAERIAQGFADPAAAPPAAPAAPVAPVGALTEADRAVLRRLERGSWQLLDQAQRNRTIWRIGERRLRAAVPTLVEQIERGDAMQDYCIAWAIGRCGDAGAAIAMRELHMRSATDAVRRVALLAWLLLASRDERMRHAQALTDAWPDALRSAFTRRDMAALPALFDTDSVLLEQLDQVALCDPFARELLLALLRQVPLEAGPFRAVRHLYKAAELRADGEVFALLQRRFETTPHQPDRYLWSQGRYVGHAQSAALPETTAAYSVRTRHYLLRRGWRTLRRLGEQDDPTFIPMALAQLEQLDDRAASQPSRRGGRTYDRYAHWPMFNHLLRNHAGLRSSRSGLAWYGSDEPRQEELRTEAFREIWDRHPEALLTLMRRSRCAGVHDFAARALADNHAFCASLAIGVLRDLLRSPYEATARFAFTVARARFEPTGPDADWLMLLVLAALPQAREYAMEWIGRDPARYAADAALVTTILCAPDGAVRRHGWILCQAAQRLPGMPEAIVLRLFDWLEHCGDVDAAETTVPAIAADLVQAIDLPLRSAAARAPYEPLLRLAGHPLAAVRLLAGRWLLLHKMPVSGLPGMTLTVLLRDPDVDVRAVAVRLFAALPDHVLTQQLDLVASFATSPDTLVRGAIDAVVARLAGDSDCRDALLPALMDSLFRSETAEGVHDDVLRWLTGPLGAAAQFSDPDLLRRLLAARGNGAQRLGALLIGRFDARQFDVADWAAFGRNQNAIVRRWAYDAFTAHPDMARGAMEAALRLFDSKFDDTREFATGYFGTVCTRDDWTPLLLVNLCDHADPAAQRFGRAMITTYFDVADVTEFMLKLSQHPSANMQLFVSGWLESACGGDADKLRRLEPYFLAVLSQVNRGRVVKSRVQHFLREQAMLSQEIAAVVSHLFARQVVTVAITDKAQYIEGLRAIHQRYPALPPVMTIRPPALRAGSMEEAR</sequence>
<reference evidence="1" key="3">
    <citation type="submission" date="2022-12" db="EMBL/GenBank/DDBJ databases">
        <authorList>
            <person name="Sun Q."/>
            <person name="Kim S."/>
        </authorList>
    </citation>
    <scope>NUCLEOTIDE SEQUENCE</scope>
    <source>
        <strain evidence="1">KCTC 12344</strain>
    </source>
</reference>
<evidence type="ECO:0000313" key="1">
    <source>
        <dbReference type="EMBL" id="GGZ11201.1"/>
    </source>
</evidence>
<protein>
    <recommendedName>
        <fullName evidence="5">HEAT repeat domain-containing protein</fullName>
    </recommendedName>
</protein>
<reference evidence="1" key="1">
    <citation type="journal article" date="2014" name="Int. J. Syst. Evol. Microbiol.">
        <title>Complete genome sequence of Corynebacterium casei LMG S-19264T (=DSM 44701T), isolated from a smear-ripened cheese.</title>
        <authorList>
            <consortium name="US DOE Joint Genome Institute (JGI-PGF)"/>
            <person name="Walter F."/>
            <person name="Albersmeier A."/>
            <person name="Kalinowski J."/>
            <person name="Ruckert C."/>
        </authorList>
    </citation>
    <scope>NUCLEOTIDE SEQUENCE</scope>
    <source>
        <strain evidence="1">KCTC 12344</strain>
    </source>
</reference>